<gene>
    <name evidence="1" type="ORF">P775_07925</name>
</gene>
<comment type="caution">
    <text evidence="1">The sequence shown here is derived from an EMBL/GenBank/DDBJ whole genome shotgun (WGS) entry which is preliminary data.</text>
</comment>
<organism evidence="1 2">
    <name type="scientific">Puniceibacterium antarcticum</name>
    <dbReference type="NCBI Taxonomy" id="1206336"/>
    <lineage>
        <taxon>Bacteria</taxon>
        <taxon>Pseudomonadati</taxon>
        <taxon>Pseudomonadota</taxon>
        <taxon>Alphaproteobacteria</taxon>
        <taxon>Rhodobacterales</taxon>
        <taxon>Paracoccaceae</taxon>
        <taxon>Puniceibacterium</taxon>
    </lineage>
</organism>
<dbReference type="Proteomes" id="UP000231259">
    <property type="component" value="Unassembled WGS sequence"/>
</dbReference>
<proteinExistence type="predicted"/>
<accession>A0A2G8RGP9</accession>
<name>A0A2G8RGP9_9RHOB</name>
<dbReference type="Pfam" id="PF25209">
    <property type="entry name" value="Phage_capsid_4"/>
    <property type="match status" value="1"/>
</dbReference>
<dbReference type="NCBIfam" id="NF045541">
    <property type="entry name" value="scaf_prot_MCP2"/>
    <property type="match status" value="1"/>
</dbReference>
<keyword evidence="2" id="KW-1185">Reference proteome</keyword>
<dbReference type="RefSeq" id="WP_099910403.1">
    <property type="nucleotide sequence ID" value="NZ_AWWI01000059.1"/>
</dbReference>
<evidence type="ECO:0008006" key="3">
    <source>
        <dbReference type="Google" id="ProtNLM"/>
    </source>
</evidence>
<dbReference type="EMBL" id="AWWI01000059">
    <property type="protein sequence ID" value="PIL20744.1"/>
    <property type="molecule type" value="Genomic_DNA"/>
</dbReference>
<evidence type="ECO:0000313" key="1">
    <source>
        <dbReference type="EMBL" id="PIL20744.1"/>
    </source>
</evidence>
<sequence>MPKDIIDLPLQGRMASVRAGSVDEAARTVEIIWTTGATVRRARFWDEAVDEELSLDGSAVRLDRLNGGAPFLNSHDAWSLDSVLGVVVDGSARIANGQGTATIRFSERADVEPIFRDIAGGIIRNVSVGYRVHRYDITKRDGAPELWRAVDWEPLEISAVAIGADPGARVRSDTIRSATMNTCTLTRHATPTLEAPMPDDIQPAAVAAPAPVTRAIDPVQPPAPVIAAAPPNADAIRAEAQRAAADILTLCQRHGLDNTFAADLIGRGVSLNVARGAVLDKLAEADTVGTRTGATVPAAARDSGAIEIAYRDAVTDALLHRHSPGLHKLTDAAREFRGLNLLDMARHALERRGISTRGLSRMELATEALQKRAGPGYHSSADFPFILANVANKTLRSAYDSTPRTFTAWARQATITDFRPVQRTQLAGAPDLLRVPESGEFTYGTMGEGREVYALLTYGRIIGITRQTLINDDLDAFTRIPSAFGASAADLESDLVYSILTSNPLMGDGVALFNAGHGNLGTAGAISETTLAEAYRLFGNQRGLEARQISVQPRYLITPPGSRSVEARKNVTATTPNAVAGVNAFAGRLEPIEEPRLIPAAGADPWFLAADPNRIDTVEYAYLDGSNGVYTETRMGFEVDGMEIKARHDFASKAIDWRGLYRNAGI</sequence>
<dbReference type="AlphaFoldDB" id="A0A2G8RGP9"/>
<dbReference type="OrthoDB" id="9806592at2"/>
<evidence type="ECO:0000313" key="2">
    <source>
        <dbReference type="Proteomes" id="UP000231259"/>
    </source>
</evidence>
<protein>
    <recommendedName>
        <fullName evidence="3">Peptidase U35</fullName>
    </recommendedName>
</protein>
<reference evidence="1 2" key="1">
    <citation type="submission" date="2013-09" db="EMBL/GenBank/DDBJ databases">
        <title>Genome sequencing of Phaeobacter antarcticus sp. nov. SM1211.</title>
        <authorList>
            <person name="Zhang X.-Y."/>
            <person name="Liu C."/>
            <person name="Chen X.-L."/>
            <person name="Xie B.-B."/>
            <person name="Qin Q.-L."/>
            <person name="Rong J.-C."/>
            <person name="Zhang Y.-Z."/>
        </authorList>
    </citation>
    <scope>NUCLEOTIDE SEQUENCE [LARGE SCALE GENOMIC DNA]</scope>
    <source>
        <strain evidence="1 2">SM1211</strain>
    </source>
</reference>